<dbReference type="EMBL" id="JACTNZ010000003">
    <property type="protein sequence ID" value="KAG5557343.1"/>
    <property type="molecule type" value="Genomic_DNA"/>
</dbReference>
<organism evidence="2 3">
    <name type="scientific">Rhododendron griersonianum</name>
    <dbReference type="NCBI Taxonomy" id="479676"/>
    <lineage>
        <taxon>Eukaryota</taxon>
        <taxon>Viridiplantae</taxon>
        <taxon>Streptophyta</taxon>
        <taxon>Embryophyta</taxon>
        <taxon>Tracheophyta</taxon>
        <taxon>Spermatophyta</taxon>
        <taxon>Magnoliopsida</taxon>
        <taxon>eudicotyledons</taxon>
        <taxon>Gunneridae</taxon>
        <taxon>Pentapetalae</taxon>
        <taxon>asterids</taxon>
        <taxon>Ericales</taxon>
        <taxon>Ericaceae</taxon>
        <taxon>Ericoideae</taxon>
        <taxon>Rhodoreae</taxon>
        <taxon>Rhododendron</taxon>
    </lineage>
</organism>
<gene>
    <name evidence="2" type="ORF">RHGRI_007559</name>
</gene>
<protein>
    <submittedName>
        <fullName evidence="2">Uncharacterized protein</fullName>
    </submittedName>
</protein>
<keyword evidence="1" id="KW-1133">Transmembrane helix</keyword>
<keyword evidence="1" id="KW-0812">Transmembrane</keyword>
<dbReference type="AlphaFoldDB" id="A0AAV6KYV4"/>
<dbReference type="Proteomes" id="UP000823749">
    <property type="component" value="Chromosome 3"/>
</dbReference>
<name>A0AAV6KYV4_9ERIC</name>
<reference evidence="2" key="1">
    <citation type="submission" date="2020-08" db="EMBL/GenBank/DDBJ databases">
        <title>Plant Genome Project.</title>
        <authorList>
            <person name="Zhang R.-G."/>
        </authorList>
    </citation>
    <scope>NUCLEOTIDE SEQUENCE</scope>
    <source>
        <strain evidence="2">WSP0</strain>
        <tissue evidence="2">Leaf</tissue>
    </source>
</reference>
<evidence type="ECO:0000313" key="2">
    <source>
        <dbReference type="EMBL" id="KAG5557343.1"/>
    </source>
</evidence>
<comment type="caution">
    <text evidence="2">The sequence shown here is derived from an EMBL/GenBank/DDBJ whole genome shotgun (WGS) entry which is preliminary data.</text>
</comment>
<proteinExistence type="predicted"/>
<evidence type="ECO:0000313" key="3">
    <source>
        <dbReference type="Proteomes" id="UP000823749"/>
    </source>
</evidence>
<keyword evidence="3" id="KW-1185">Reference proteome</keyword>
<accession>A0AAV6KYV4</accession>
<evidence type="ECO:0000256" key="1">
    <source>
        <dbReference type="SAM" id="Phobius"/>
    </source>
</evidence>
<sequence>MSFMDADHQNPLLKVLSYTLMAYFLMGKYISLFFSLSVLISLELYLMLGETSADGSGFLGTQIEGQVLLVLVDFPQSSLLFL</sequence>
<feature type="transmembrane region" description="Helical" evidence="1">
    <location>
        <begin position="20"/>
        <end position="42"/>
    </location>
</feature>
<keyword evidence="1" id="KW-0472">Membrane</keyword>